<dbReference type="Proteomes" id="UP001597362">
    <property type="component" value="Unassembled WGS sequence"/>
</dbReference>
<evidence type="ECO:0000259" key="1">
    <source>
        <dbReference type="Pfam" id="PF06605"/>
    </source>
</evidence>
<evidence type="ECO:0000259" key="2">
    <source>
        <dbReference type="Pfam" id="PF18994"/>
    </source>
</evidence>
<dbReference type="RefSeq" id="WP_377772390.1">
    <property type="nucleotide sequence ID" value="NZ_JBHUHO010000030.1"/>
</dbReference>
<evidence type="ECO:0000313" key="3">
    <source>
        <dbReference type="EMBL" id="MFD2116331.1"/>
    </source>
</evidence>
<feature type="domain" description="Tail spike" evidence="1">
    <location>
        <begin position="129"/>
        <end position="340"/>
    </location>
</feature>
<dbReference type="InterPro" id="IPR044051">
    <property type="entry name" value="Prophage_tail_N"/>
</dbReference>
<feature type="domain" description="Prophage endopeptidase tail N-terminal" evidence="2">
    <location>
        <begin position="21"/>
        <end position="98"/>
    </location>
</feature>
<organism evidence="3 4">
    <name type="scientific">Paenibacillus yanchengensis</name>
    <dbReference type="NCBI Taxonomy" id="2035833"/>
    <lineage>
        <taxon>Bacteria</taxon>
        <taxon>Bacillati</taxon>
        <taxon>Bacillota</taxon>
        <taxon>Bacilli</taxon>
        <taxon>Bacillales</taxon>
        <taxon>Paenibacillaceae</taxon>
        <taxon>Paenibacillus</taxon>
    </lineage>
</organism>
<keyword evidence="4" id="KW-1185">Reference proteome</keyword>
<protein>
    <submittedName>
        <fullName evidence="3">Phage tail spike protein</fullName>
    </submittedName>
</protein>
<comment type="caution">
    <text evidence="3">The sequence shown here is derived from an EMBL/GenBank/DDBJ whole genome shotgun (WGS) entry which is preliminary data.</text>
</comment>
<name>A0ABW4YKX4_9BACL</name>
<dbReference type="Pfam" id="PF18994">
    <property type="entry name" value="Prophage_tailD1"/>
    <property type="match status" value="1"/>
</dbReference>
<reference evidence="4" key="1">
    <citation type="journal article" date="2019" name="Int. J. Syst. Evol. Microbiol.">
        <title>The Global Catalogue of Microorganisms (GCM) 10K type strain sequencing project: providing services to taxonomists for standard genome sequencing and annotation.</title>
        <authorList>
            <consortium name="The Broad Institute Genomics Platform"/>
            <consortium name="The Broad Institute Genome Sequencing Center for Infectious Disease"/>
            <person name="Wu L."/>
            <person name="Ma J."/>
        </authorList>
    </citation>
    <scope>NUCLEOTIDE SEQUENCE [LARGE SCALE GENOMIC DNA]</scope>
    <source>
        <strain evidence="4">GH52</strain>
    </source>
</reference>
<evidence type="ECO:0000313" key="4">
    <source>
        <dbReference type="Proteomes" id="UP001597362"/>
    </source>
</evidence>
<gene>
    <name evidence="3" type="ORF">ACFSJH_11425</name>
</gene>
<dbReference type="Pfam" id="PF06605">
    <property type="entry name" value="Prophage_tail"/>
    <property type="match status" value="1"/>
</dbReference>
<dbReference type="EMBL" id="JBHUHO010000030">
    <property type="protein sequence ID" value="MFD2116331.1"/>
    <property type="molecule type" value="Genomic_DNA"/>
</dbReference>
<accession>A0ABW4YKX4</accession>
<dbReference type="InterPro" id="IPR007119">
    <property type="entry name" value="Phage_tail_spike_N"/>
</dbReference>
<proteinExistence type="predicted"/>
<dbReference type="InterPro" id="IPR010572">
    <property type="entry name" value="Tail_dom"/>
</dbReference>
<dbReference type="Gene3D" id="3.55.50.40">
    <property type="match status" value="1"/>
</dbReference>
<dbReference type="NCBIfam" id="TIGR01665">
    <property type="entry name" value="put_anti_recept"/>
    <property type="match status" value="1"/>
</dbReference>
<sequence length="610" mass="68099">MITIKSVDEVLALYAGDDRLAFLLNAKEVLVREVINGEFYVQFVYPCQTNDAERYGLLVEGNDIQFPDGVERGQKFRIRNVEEIRQGRKIYKIVEAHHIAFTLGNYFLDNYIDFAAAKTLPEMLTLLGYGTPFSFVVEGSFLVQDIFDWGEKTKFELLQELRQLYSAELYFDNYEITLTTRKGGNYGARVEYRHNMKGIKRKSHDMERITRLYGYGKNGLTIEGLSGYPVKFIDSQYFDPLYPFMGKVEFPEIETQARLLEEMQKHLSKYELPSVTYDVDFIQMEKIDREFLDERLKEAGDTVTCFDEVLGYSFDARADSYDRYPFEKKSGRASLTNFREMKTSDYIFQATVGSKKAITYTTKNAVLKGQKYDDSITLVDGFGMKVADDFNRTMLRIGQTAPGEYGLAMFNKAGVRTIWQDSATGDAVFSGTLQAAKGKFTGEIIAQSGLIGGWTINSNSLSGSGMISGGTINGTFIQGGLIQGTTMQTRPPGQYPRVEFSSTEDMLRLQGNANISIDLVSNPGTFGSPLLYFNFLGDTTRFAQLPGLFRIDSDNGVLIAGPRVSIAGSMSINGGTSLGSIPAPTVSSEDDLLNSFIVLTAILKSMKILA</sequence>